<dbReference type="AlphaFoldDB" id="A0A1I5X4I6"/>
<evidence type="ECO:0000313" key="3">
    <source>
        <dbReference type="Proteomes" id="UP000199137"/>
    </source>
</evidence>
<protein>
    <submittedName>
        <fullName evidence="2">Uncharacterized protein</fullName>
    </submittedName>
</protein>
<gene>
    <name evidence="2" type="ORF">SAMN05421854_11031</name>
</gene>
<reference evidence="2 3" key="1">
    <citation type="submission" date="2016-10" db="EMBL/GenBank/DDBJ databases">
        <authorList>
            <person name="de Groot N.N."/>
        </authorList>
    </citation>
    <scope>NUCLEOTIDE SEQUENCE [LARGE SCALE GENOMIC DNA]</scope>
    <source>
        <strain evidence="2 3">DSM 44637</strain>
    </source>
</reference>
<name>A0A1I5X4I6_9PSEU</name>
<organism evidence="2 3">
    <name type="scientific">Amycolatopsis rubida</name>
    <dbReference type="NCBI Taxonomy" id="112413"/>
    <lineage>
        <taxon>Bacteria</taxon>
        <taxon>Bacillati</taxon>
        <taxon>Actinomycetota</taxon>
        <taxon>Actinomycetes</taxon>
        <taxon>Pseudonocardiales</taxon>
        <taxon>Pseudonocardiaceae</taxon>
        <taxon>Amycolatopsis</taxon>
    </lineage>
</organism>
<feature type="compositionally biased region" description="Low complexity" evidence="1">
    <location>
        <begin position="198"/>
        <end position="211"/>
    </location>
</feature>
<dbReference type="Proteomes" id="UP000199137">
    <property type="component" value="Unassembled WGS sequence"/>
</dbReference>
<proteinExistence type="predicted"/>
<dbReference type="STRING" id="112413.SAMN05421854_11031"/>
<evidence type="ECO:0000313" key="2">
    <source>
        <dbReference type="EMBL" id="SFQ26935.1"/>
    </source>
</evidence>
<dbReference type="EMBL" id="FOWC01000010">
    <property type="protein sequence ID" value="SFQ26935.1"/>
    <property type="molecule type" value="Genomic_DNA"/>
</dbReference>
<feature type="region of interest" description="Disordered" evidence="1">
    <location>
        <begin position="183"/>
        <end position="237"/>
    </location>
</feature>
<sequence length="237" mass="25444">MPTEEDVEARVRACFGRWGKVRMDKDPLTVLARERRDEQIAEANAEGSLPGMIAAKFGLSRTAVDGILKTQEADPTREIRSAGTAHPIAALPIVSPRVAVRRSPTSDEIDARIKACRGRWPQVSGDRDELTVLARARRDQQITQMGANGKSTLEICDRFGLSAQTARRIISTWTPIAVGLPIDTTLGEPSGETRPTERATATASLSAVSSRVAEEDQDSPGHGCSGVDPRGAAYAAD</sequence>
<evidence type="ECO:0000256" key="1">
    <source>
        <dbReference type="SAM" id="MobiDB-lite"/>
    </source>
</evidence>
<accession>A0A1I5X4I6</accession>